<dbReference type="RefSeq" id="WP_013347798.1">
    <property type="nucleotide sequence ID" value="NC_014550.1"/>
</dbReference>
<keyword evidence="1" id="KW-1133">Transmembrane helix</keyword>
<sequence>MTNHSVRRRDAATSIIPWAGAAVSLGGVLTISAVTMLLPLFGWKAESPQADWAGAFAPSGLMFALALLIVSALICVVPLMVRQFPQLRSPLFYGTATQLRRFLNWFLSGLTVFALIAYAGLIGLLEPWGISITGTVFLGLGLLLVAIGIGYPPGGPDYDGPLPFTAEVTKEFARSAPLQKYGTSTLGIVLIVTGTWASSFWLFALCVISAVALWLVPWIIALVKVSQSEQENQN</sequence>
<dbReference type="Proteomes" id="UP000006878">
    <property type="component" value="Chromosome"/>
</dbReference>
<protein>
    <submittedName>
        <fullName evidence="2">Hypothetical membrane protein</fullName>
    </submittedName>
</protein>
<keyword evidence="1" id="KW-0812">Transmembrane</keyword>
<feature type="transmembrane region" description="Helical" evidence="1">
    <location>
        <begin position="61"/>
        <end position="81"/>
    </location>
</feature>
<accession>A0ABM9PTX2</accession>
<keyword evidence="1" id="KW-0472">Membrane</keyword>
<dbReference type="EMBL" id="FQ311875">
    <property type="protein sequence ID" value="CBT74647.1"/>
    <property type="molecule type" value="Genomic_DNA"/>
</dbReference>
<reference evidence="3" key="2">
    <citation type="submission" date="2010-07" db="EMBL/GenBank/DDBJ databases">
        <title>Complete genome sequence of Arthrobacter arilaitensis (strain DSM 16368 / CIP 108037 / JCM 13566 / Re117).</title>
        <authorList>
            <person name="Genoscope."/>
        </authorList>
    </citation>
    <scope>NUCLEOTIDE SEQUENCE [LARGE SCALE GENOMIC DNA]</scope>
    <source>
        <strain evidence="3">DSM 16368 / CIP 108037 / IAM 15318 / JCM 13566 / Re117</strain>
    </source>
</reference>
<dbReference type="GeneID" id="303184029"/>
<keyword evidence="3" id="KW-1185">Reference proteome</keyword>
<name>A0ABM9PTX2_GLUAR</name>
<feature type="transmembrane region" description="Helical" evidence="1">
    <location>
        <begin position="102"/>
        <end position="122"/>
    </location>
</feature>
<proteinExistence type="predicted"/>
<feature type="transmembrane region" description="Helical" evidence="1">
    <location>
        <begin position="15"/>
        <end position="41"/>
    </location>
</feature>
<feature type="transmembrane region" description="Helical" evidence="1">
    <location>
        <begin position="128"/>
        <end position="151"/>
    </location>
</feature>
<reference evidence="3" key="1">
    <citation type="journal article" date="2010" name="PLoS ONE">
        <title>The Arthrobacter arilaitensis Re117 genome sequence reveals its genetic adaptation to the surface of cheese.</title>
        <authorList>
            <person name="Monnet C."/>
            <person name="Loux V."/>
            <person name="Gibrat J.F."/>
            <person name="Spinnler E."/>
            <person name="Barbe V."/>
            <person name="Vacherie B."/>
            <person name="Gavory F."/>
            <person name="Gourbeyre E."/>
            <person name="Siguier P."/>
            <person name="Chandler M."/>
            <person name="Elleuch R."/>
            <person name="Irlinger F."/>
            <person name="Vallaeys T."/>
        </authorList>
    </citation>
    <scope>NUCLEOTIDE SEQUENCE</scope>
    <source>
        <strain evidence="3">DSM 16368 / CIP 108037 / IAM 15318 / JCM 13566 / Re117</strain>
    </source>
</reference>
<feature type="transmembrane region" description="Helical" evidence="1">
    <location>
        <begin position="202"/>
        <end position="223"/>
    </location>
</feature>
<organism evidence="2 3">
    <name type="scientific">Glutamicibacter arilaitensis (strain DSM 16368 / CIP 108037 / IAM 15318 / JCM 13566 / NCIMB 14258 / Re117)</name>
    <name type="common">Arthrobacter arilaitensis</name>
    <dbReference type="NCBI Taxonomy" id="861360"/>
    <lineage>
        <taxon>Bacteria</taxon>
        <taxon>Bacillati</taxon>
        <taxon>Actinomycetota</taxon>
        <taxon>Actinomycetes</taxon>
        <taxon>Micrococcales</taxon>
        <taxon>Micrococcaceae</taxon>
        <taxon>Glutamicibacter</taxon>
    </lineage>
</organism>
<evidence type="ECO:0000313" key="3">
    <source>
        <dbReference type="Proteomes" id="UP000006878"/>
    </source>
</evidence>
<evidence type="ECO:0000256" key="1">
    <source>
        <dbReference type="SAM" id="Phobius"/>
    </source>
</evidence>
<evidence type="ECO:0000313" key="2">
    <source>
        <dbReference type="EMBL" id="CBT74647.1"/>
    </source>
</evidence>
<gene>
    <name evidence="2" type="ordered locus">AARI_04130</name>
</gene>